<dbReference type="Proteomes" id="UP000198748">
    <property type="component" value="Unassembled WGS sequence"/>
</dbReference>
<organism evidence="1 2">
    <name type="scientific">Dyadobacter soli</name>
    <dbReference type="NCBI Taxonomy" id="659014"/>
    <lineage>
        <taxon>Bacteria</taxon>
        <taxon>Pseudomonadati</taxon>
        <taxon>Bacteroidota</taxon>
        <taxon>Cytophagia</taxon>
        <taxon>Cytophagales</taxon>
        <taxon>Spirosomataceae</taxon>
        <taxon>Dyadobacter</taxon>
    </lineage>
</organism>
<evidence type="ECO:0000313" key="2">
    <source>
        <dbReference type="Proteomes" id="UP000198748"/>
    </source>
</evidence>
<dbReference type="Pfam" id="PF11848">
    <property type="entry name" value="DUF3368"/>
    <property type="match status" value="1"/>
</dbReference>
<keyword evidence="2" id="KW-1185">Reference proteome</keyword>
<name>A0A1G6ZCI6_9BACT</name>
<protein>
    <submittedName>
        <fullName evidence="1">Predicted nucleic acid-binding protein, contains PIN domain</fullName>
    </submittedName>
</protein>
<dbReference type="RefSeq" id="WP_090147261.1">
    <property type="nucleotide sequence ID" value="NZ_FNAN01000003.1"/>
</dbReference>
<dbReference type="OrthoDB" id="764457at2"/>
<dbReference type="EMBL" id="FNAN01000003">
    <property type="protein sequence ID" value="SDE00348.1"/>
    <property type="molecule type" value="Genomic_DNA"/>
</dbReference>
<dbReference type="PANTHER" id="PTHR39550">
    <property type="entry name" value="SLL0658 PROTEIN"/>
    <property type="match status" value="1"/>
</dbReference>
<dbReference type="AlphaFoldDB" id="A0A1G6ZCI6"/>
<accession>A0A1G6ZCI6</accession>
<dbReference type="STRING" id="659014.SAMN04487996_10383"/>
<reference evidence="2" key="1">
    <citation type="submission" date="2016-10" db="EMBL/GenBank/DDBJ databases">
        <authorList>
            <person name="Varghese N."/>
            <person name="Submissions S."/>
        </authorList>
    </citation>
    <scope>NUCLEOTIDE SEQUENCE [LARGE SCALE GENOMIC DNA]</scope>
    <source>
        <strain evidence="2">DSM 25329</strain>
    </source>
</reference>
<evidence type="ECO:0000313" key="1">
    <source>
        <dbReference type="EMBL" id="SDE00348.1"/>
    </source>
</evidence>
<dbReference type="PANTHER" id="PTHR39550:SF1">
    <property type="entry name" value="SLL0658 PROTEIN"/>
    <property type="match status" value="1"/>
</dbReference>
<proteinExistence type="predicted"/>
<dbReference type="InterPro" id="IPR021799">
    <property type="entry name" value="PIN-like_prokaryotic"/>
</dbReference>
<gene>
    <name evidence="1" type="ORF">SAMN04487996_10383</name>
</gene>
<sequence>MRDALVIADSSCLILLSKIEELEILKSIYKRIFVTKEIAGEFGNDLPEWIEVREVENKTLQALFEEILDLGEASALTLAFETQDCTVILDDLKARKTAIKMNIKVTGTVGVIVKAKKENKIPSAKAVFKKILETDFRISDRILNEAIQLAGEQP</sequence>